<evidence type="ECO:0000256" key="1">
    <source>
        <dbReference type="ARBA" id="ARBA00010688"/>
    </source>
</evidence>
<dbReference type="PANTHER" id="PTHR43320:SF2">
    <property type="entry name" value="2-DEHYDRO-3-DEOXYGLUCONOKINASE_2-DEHYDRO-3-DEOXYGALACTONOKINASE"/>
    <property type="match status" value="1"/>
</dbReference>
<reference evidence="5 7" key="1">
    <citation type="submission" date="2013-02" db="EMBL/GenBank/DDBJ databases">
        <title>The Genome Sequence of Enterococcus malodoratus ATCC_43197.</title>
        <authorList>
            <consortium name="The Broad Institute Genome Sequencing Platform"/>
            <consortium name="The Broad Institute Genome Sequencing Center for Infectious Disease"/>
            <person name="Earl A.M."/>
            <person name="Gilmore M.S."/>
            <person name="Lebreton F."/>
            <person name="Walker B."/>
            <person name="Young S.K."/>
            <person name="Zeng Q."/>
            <person name="Gargeya S."/>
            <person name="Fitzgerald M."/>
            <person name="Haas B."/>
            <person name="Abouelleil A."/>
            <person name="Alvarado L."/>
            <person name="Arachchi H.M."/>
            <person name="Berlin A.M."/>
            <person name="Chapman S.B."/>
            <person name="Dewar J."/>
            <person name="Goldberg J."/>
            <person name="Griggs A."/>
            <person name="Gujja S."/>
            <person name="Hansen M."/>
            <person name="Howarth C."/>
            <person name="Imamovic A."/>
            <person name="Larimer J."/>
            <person name="McCowan C."/>
            <person name="Murphy C."/>
            <person name="Neiman D."/>
            <person name="Pearson M."/>
            <person name="Priest M."/>
            <person name="Roberts A."/>
            <person name="Saif S."/>
            <person name="Shea T."/>
            <person name="Sisk P."/>
            <person name="Sykes S."/>
            <person name="Wortman J."/>
            <person name="Nusbaum C."/>
            <person name="Birren B."/>
        </authorList>
    </citation>
    <scope>NUCLEOTIDE SEQUENCE [LARGE SCALE GENOMIC DNA]</scope>
    <source>
        <strain evidence="5 7">ATCC 43197</strain>
    </source>
</reference>
<dbReference type="PANTHER" id="PTHR43320">
    <property type="entry name" value="SUGAR KINASE"/>
    <property type="match status" value="1"/>
</dbReference>
<evidence type="ECO:0000256" key="2">
    <source>
        <dbReference type="ARBA" id="ARBA00022679"/>
    </source>
</evidence>
<evidence type="ECO:0000256" key="3">
    <source>
        <dbReference type="ARBA" id="ARBA00022777"/>
    </source>
</evidence>
<sequence length="331" mass="36387">MAKVVCLGEIMLRLSAEAGTRLNQTQQLEVFYGGGEANVAVSLANYGHAVQFVSKVSDNGFGQAAERHLRSYGVATDHLLKAVGRLGAYYVEQGTGQRATSVIYDRQASVFALMDELEWPLAELFAGADIFHISGITPALSEQWQNLTLELIKAAKKAGCKVSFDCNYRQNLWSQKAAGAFLNKILPLVDYCSAGKMDAIYLLGVPEVEADATYYYQKLQELFPTIQAFYSTNRIVHSTCINELQGTLWINGKCYTSKNHVIDPIIDRIGGGDAFTGGILHGLLKEKTPNEIIEFATAAAVLKHSVKGDCNQFSEKEVLKFIKSDNAKIER</sequence>
<keyword evidence="3 5" id="KW-0418">Kinase</keyword>
<keyword evidence="2" id="KW-0808">Transferase</keyword>
<dbReference type="CDD" id="cd01166">
    <property type="entry name" value="KdgK"/>
    <property type="match status" value="1"/>
</dbReference>
<dbReference type="RefSeq" id="WP_010740732.1">
    <property type="nucleotide sequence ID" value="NZ_KB946250.1"/>
</dbReference>
<dbReference type="EMBL" id="AJAK01000014">
    <property type="protein sequence ID" value="EOH77809.1"/>
    <property type="molecule type" value="Genomic_DNA"/>
</dbReference>
<dbReference type="GO" id="GO:0016301">
    <property type="term" value="F:kinase activity"/>
    <property type="evidence" value="ECO:0007669"/>
    <property type="project" value="UniProtKB-KW"/>
</dbReference>
<keyword evidence="8" id="KW-1185">Reference proteome</keyword>
<dbReference type="STRING" id="71451.RV07_GL002545"/>
<evidence type="ECO:0000313" key="6">
    <source>
        <dbReference type="EMBL" id="EOT64327.1"/>
    </source>
</evidence>
<dbReference type="OrthoDB" id="9813569at2"/>
<dbReference type="Gene3D" id="3.40.1190.20">
    <property type="match status" value="1"/>
</dbReference>
<dbReference type="PATRIC" id="fig|1158601.3.peg.1864"/>
<reference evidence="6 8" key="2">
    <citation type="submission" date="2013-03" db="EMBL/GenBank/DDBJ databases">
        <title>The Genome Sequence of Enterococcus malodoratus ATCC_43197 (PacBio/Illumina hybrid assembly).</title>
        <authorList>
            <consortium name="The Broad Institute Genomics Platform"/>
            <consortium name="The Broad Institute Genome Sequencing Center for Infectious Disease"/>
            <person name="Earl A."/>
            <person name="Russ C."/>
            <person name="Gilmore M."/>
            <person name="Surin D."/>
            <person name="Walker B."/>
            <person name="Young S."/>
            <person name="Zeng Q."/>
            <person name="Gargeya S."/>
            <person name="Fitzgerald M."/>
            <person name="Haas B."/>
            <person name="Abouelleil A."/>
            <person name="Allen A.W."/>
            <person name="Alvarado L."/>
            <person name="Arachchi H.M."/>
            <person name="Berlin A.M."/>
            <person name="Chapman S.B."/>
            <person name="Gainer-Dewar J."/>
            <person name="Goldberg J."/>
            <person name="Griggs A."/>
            <person name="Gujja S."/>
            <person name="Hansen M."/>
            <person name="Howarth C."/>
            <person name="Imamovic A."/>
            <person name="Ireland A."/>
            <person name="Larimer J."/>
            <person name="McCowan C."/>
            <person name="Murphy C."/>
            <person name="Pearson M."/>
            <person name="Poon T.W."/>
            <person name="Priest M."/>
            <person name="Roberts A."/>
            <person name="Saif S."/>
            <person name="Shea T."/>
            <person name="Sisk P."/>
            <person name="Sykes S."/>
            <person name="Wortman J."/>
            <person name="Nusbaum C."/>
            <person name="Birren B."/>
        </authorList>
    </citation>
    <scope>NUCLEOTIDE SEQUENCE [LARGE SCALE GENOMIC DNA]</scope>
    <source>
        <strain evidence="6 8">ATCC 43197</strain>
    </source>
</reference>
<feature type="domain" description="Carbohydrate kinase PfkB" evidence="4">
    <location>
        <begin position="1"/>
        <end position="311"/>
    </location>
</feature>
<dbReference type="Pfam" id="PF00294">
    <property type="entry name" value="PfkB"/>
    <property type="match status" value="1"/>
</dbReference>
<protein>
    <submittedName>
        <fullName evidence="5">2-dehydro-3-deoxygluconokinase</fullName>
    </submittedName>
</protein>
<dbReference type="InterPro" id="IPR029056">
    <property type="entry name" value="Ribokinase-like"/>
</dbReference>
<dbReference type="InterPro" id="IPR052700">
    <property type="entry name" value="Carb_kinase_PfkB-like"/>
</dbReference>
<dbReference type="AlphaFoldDB" id="R2RP64"/>
<evidence type="ECO:0000313" key="8">
    <source>
        <dbReference type="Proteomes" id="UP000014148"/>
    </source>
</evidence>
<dbReference type="eggNOG" id="COG0524">
    <property type="taxonomic scope" value="Bacteria"/>
</dbReference>
<proteinExistence type="inferred from homology"/>
<dbReference type="SUPFAM" id="SSF53613">
    <property type="entry name" value="Ribokinase-like"/>
    <property type="match status" value="1"/>
</dbReference>
<evidence type="ECO:0000313" key="7">
    <source>
        <dbReference type="Proteomes" id="UP000013783"/>
    </source>
</evidence>
<evidence type="ECO:0000313" key="5">
    <source>
        <dbReference type="EMBL" id="EOH77809.1"/>
    </source>
</evidence>
<dbReference type="EMBL" id="ASWA01000004">
    <property type="protein sequence ID" value="EOT64327.1"/>
    <property type="molecule type" value="Genomic_DNA"/>
</dbReference>
<evidence type="ECO:0000259" key="4">
    <source>
        <dbReference type="Pfam" id="PF00294"/>
    </source>
</evidence>
<organism evidence="5 7">
    <name type="scientific">Enterococcus malodoratus ATCC 43197</name>
    <dbReference type="NCBI Taxonomy" id="1158601"/>
    <lineage>
        <taxon>Bacteria</taxon>
        <taxon>Bacillati</taxon>
        <taxon>Bacillota</taxon>
        <taxon>Bacilli</taxon>
        <taxon>Lactobacillales</taxon>
        <taxon>Enterococcaceae</taxon>
        <taxon>Enterococcus</taxon>
    </lineage>
</organism>
<comment type="caution">
    <text evidence="5">The sequence shown here is derived from an EMBL/GenBank/DDBJ whole genome shotgun (WGS) entry which is preliminary data.</text>
</comment>
<accession>R2RP64</accession>
<comment type="similarity">
    <text evidence="1">Belongs to the carbohydrate kinase PfkB family.</text>
</comment>
<dbReference type="InterPro" id="IPR011611">
    <property type="entry name" value="PfkB_dom"/>
</dbReference>
<dbReference type="Proteomes" id="UP000014148">
    <property type="component" value="Unassembled WGS sequence"/>
</dbReference>
<name>R2RP64_9ENTE</name>
<gene>
    <name evidence="6" type="ORF">I585_03524</name>
    <name evidence="5" type="ORF">UAI_01896</name>
</gene>
<dbReference type="Proteomes" id="UP000013783">
    <property type="component" value="Unassembled WGS sequence"/>
</dbReference>